<dbReference type="EMBL" id="PUIV01000013">
    <property type="protein sequence ID" value="PWB93966.1"/>
    <property type="molecule type" value="Genomic_DNA"/>
</dbReference>
<evidence type="ECO:0000313" key="3">
    <source>
        <dbReference type="Proteomes" id="UP000245137"/>
    </source>
</evidence>
<keyword evidence="3" id="KW-1185">Reference proteome</keyword>
<dbReference type="Proteomes" id="UP000245137">
    <property type="component" value="Unassembled WGS sequence"/>
</dbReference>
<dbReference type="RefSeq" id="WP_108917186.1">
    <property type="nucleotide sequence ID" value="NZ_BGJY01000010.1"/>
</dbReference>
<dbReference type="AlphaFoldDB" id="A0A2U1SQT0"/>
<accession>A0A2U1SQT0</accession>
<organism evidence="1 3">
    <name type="scientific">Methylosinus sporium</name>
    <dbReference type="NCBI Taxonomy" id="428"/>
    <lineage>
        <taxon>Bacteria</taxon>
        <taxon>Pseudomonadati</taxon>
        <taxon>Pseudomonadota</taxon>
        <taxon>Alphaproteobacteria</taxon>
        <taxon>Hyphomicrobiales</taxon>
        <taxon>Methylocystaceae</taxon>
        <taxon>Methylosinus</taxon>
    </lineage>
</organism>
<comment type="caution">
    <text evidence="1">The sequence shown here is derived from an EMBL/GenBank/DDBJ whole genome shotgun (WGS) entry which is preliminary data.</text>
</comment>
<evidence type="ECO:0000313" key="2">
    <source>
        <dbReference type="EMBL" id="TRL37748.1"/>
    </source>
</evidence>
<gene>
    <name evidence="1" type="ORF">C5689_10260</name>
    <name evidence="2" type="ORF">FM996_01825</name>
</gene>
<protein>
    <submittedName>
        <fullName evidence="1">Uncharacterized protein</fullName>
    </submittedName>
</protein>
<name>A0A2U1SQT0_METSR</name>
<dbReference type="OrthoDB" id="8450729at2"/>
<dbReference type="Proteomes" id="UP000316781">
    <property type="component" value="Unassembled WGS sequence"/>
</dbReference>
<evidence type="ECO:0000313" key="1">
    <source>
        <dbReference type="EMBL" id="PWB93966.1"/>
    </source>
</evidence>
<evidence type="ECO:0000313" key="4">
    <source>
        <dbReference type="Proteomes" id="UP000316781"/>
    </source>
</evidence>
<proteinExistence type="predicted"/>
<reference evidence="2 4" key="3">
    <citation type="submission" date="2019-07" db="EMBL/GenBank/DDBJ databases">
        <title>Ln-dependent methylotrophs.</title>
        <authorList>
            <person name="Tani A."/>
        </authorList>
    </citation>
    <scope>NUCLEOTIDE SEQUENCE [LARGE SCALE GENOMIC DNA]</scope>
    <source>
        <strain evidence="2 4">SM89A</strain>
    </source>
</reference>
<dbReference type="EMBL" id="VJMF01000008">
    <property type="protein sequence ID" value="TRL37748.1"/>
    <property type="molecule type" value="Genomic_DNA"/>
</dbReference>
<reference evidence="1 3" key="1">
    <citation type="journal article" date="2018" name="Appl. Microbiol. Biotechnol.">
        <title>Co-cultivation of the strictly anaerobic methanogen Methanosarcina barkeri with aerobic methanotrophs in an oxygen-limited membrane bioreactor.</title>
        <authorList>
            <person name="In 't Zandt M.H."/>
            <person name="van den Bosch T.J.M."/>
            <person name="Rijkers R."/>
            <person name="van Kessel M.A.H.J."/>
            <person name="Jetten M.S.M."/>
            <person name="Welte C.U."/>
        </authorList>
    </citation>
    <scope>NUCLEOTIDE SEQUENCE [LARGE SCALE GENOMIC DNA]</scope>
    <source>
        <strain evidence="1 3">DSM 17706</strain>
    </source>
</reference>
<reference evidence="1" key="2">
    <citation type="submission" date="2018-02" db="EMBL/GenBank/DDBJ databases">
        <authorList>
            <person name="Cohen D.B."/>
            <person name="Kent A.D."/>
        </authorList>
    </citation>
    <scope>NUCLEOTIDE SEQUENCE</scope>
    <source>
        <strain evidence="1">DSM 17706</strain>
    </source>
</reference>
<sequence length="89" mass="9765">MCDIEGEKRKIDALLERAARAAPASARADESALADFCLAAASEFYATECPDECLRRRCEDFAARVMRREALETARATPMRRGGIAQAKA</sequence>